<comment type="caution">
    <text evidence="1">The sequence shown here is derived from an EMBL/GenBank/DDBJ whole genome shotgun (WGS) entry which is preliminary data.</text>
</comment>
<dbReference type="EMBL" id="ACDX02000005">
    <property type="protein sequence ID" value="EFC88897.1"/>
    <property type="molecule type" value="Genomic_DNA"/>
</dbReference>
<gene>
    <name evidence="1" type="ORF">NEIMUCOT_04559</name>
</gene>
<proteinExistence type="predicted"/>
<evidence type="ECO:0000313" key="2">
    <source>
        <dbReference type="Proteomes" id="UP000003344"/>
    </source>
</evidence>
<evidence type="ECO:0000313" key="1">
    <source>
        <dbReference type="EMBL" id="EFC88897.1"/>
    </source>
</evidence>
<reference evidence="1 2" key="1">
    <citation type="submission" date="2009-10" db="EMBL/GenBank/DDBJ databases">
        <authorList>
            <person name="Weinstock G."/>
            <person name="Sodergren E."/>
            <person name="Clifton S."/>
            <person name="Fulton L."/>
            <person name="Fulton B."/>
            <person name="Courtney L."/>
            <person name="Fronick C."/>
            <person name="Harrison M."/>
            <person name="Strong C."/>
            <person name="Farmer C."/>
            <person name="Delahaunty K."/>
            <person name="Markovic C."/>
            <person name="Hall O."/>
            <person name="Minx P."/>
            <person name="Tomlinson C."/>
            <person name="Mitreva M."/>
            <person name="Nelson J."/>
            <person name="Hou S."/>
            <person name="Wollam A."/>
            <person name="Pepin K.H."/>
            <person name="Johnson M."/>
            <person name="Bhonagiri V."/>
            <person name="Nash W.E."/>
            <person name="Warren W."/>
            <person name="Chinwalla A."/>
            <person name="Mardis E.R."/>
            <person name="Wilson R.K."/>
        </authorList>
    </citation>
    <scope>NUCLEOTIDE SEQUENCE [LARGE SCALE GENOMIC DNA]</scope>
    <source>
        <strain evidence="2">ATCC 25996 / DSM 4631 / NCTC 10774 / M26</strain>
    </source>
</reference>
<name>D2ZVB6_NEIM2</name>
<organism evidence="1 2">
    <name type="scientific">Neisseria mucosa (strain ATCC 25996 / DSM 4631 / NCTC 10774 / M26)</name>
    <dbReference type="NCBI Taxonomy" id="546266"/>
    <lineage>
        <taxon>Bacteria</taxon>
        <taxon>Pseudomonadati</taxon>
        <taxon>Pseudomonadota</taxon>
        <taxon>Betaproteobacteria</taxon>
        <taxon>Neisseriales</taxon>
        <taxon>Neisseriaceae</taxon>
        <taxon>Neisseria</taxon>
    </lineage>
</organism>
<protein>
    <submittedName>
        <fullName evidence="1">Uncharacterized protein</fullName>
    </submittedName>
</protein>
<sequence>MSPCPDLNLIHYKWIDLKQNCGGLKLICDIVNQRRDRVTLGLRLSTGIFS</sequence>
<dbReference type="STRING" id="546266.NEIMUCOT_04559"/>
<accession>D2ZVB6</accession>
<dbReference type="Proteomes" id="UP000003344">
    <property type="component" value="Unassembled WGS sequence"/>
</dbReference>
<dbReference type="AlphaFoldDB" id="D2ZVB6"/>